<dbReference type="Proteomes" id="UP000317863">
    <property type="component" value="Unassembled WGS sequence"/>
</dbReference>
<dbReference type="EMBL" id="SGJB01000006">
    <property type="protein sequence ID" value="TQQ84881.1"/>
    <property type="molecule type" value="Genomic_DNA"/>
</dbReference>
<organism evidence="2 3">
    <name type="scientific">Peptacetobacter hominis</name>
    <dbReference type="NCBI Taxonomy" id="2743610"/>
    <lineage>
        <taxon>Bacteria</taxon>
        <taxon>Bacillati</taxon>
        <taxon>Bacillota</taxon>
        <taxon>Clostridia</taxon>
        <taxon>Peptostreptococcales</taxon>
        <taxon>Peptostreptococcaceae</taxon>
        <taxon>Peptacetobacter</taxon>
    </lineage>
</organism>
<protein>
    <submittedName>
        <fullName evidence="2">Uncharacterized protein</fullName>
    </submittedName>
</protein>
<dbReference type="AlphaFoldDB" id="A0A544QW18"/>
<keyword evidence="1" id="KW-0472">Membrane</keyword>
<accession>A0A544QW18</accession>
<dbReference type="RefSeq" id="WP_142535711.1">
    <property type="nucleotide sequence ID" value="NZ_SGJB01000006.1"/>
</dbReference>
<comment type="caution">
    <text evidence="2">The sequence shown here is derived from an EMBL/GenBank/DDBJ whole genome shotgun (WGS) entry which is preliminary data.</text>
</comment>
<reference evidence="2 3" key="1">
    <citation type="submission" date="2019-02" db="EMBL/GenBank/DDBJ databases">
        <title>Peptostreptococcaceae bacterium ZHW00191 nov., a new bacterium isolated from the human gut.</title>
        <authorList>
            <person name="Zhou H.-W."/>
            <person name="Chen X.-J."/>
        </authorList>
    </citation>
    <scope>NUCLEOTIDE SEQUENCE [LARGE SCALE GENOMIC DNA]</scope>
    <source>
        <strain evidence="2 3">ZHW00191</strain>
    </source>
</reference>
<keyword evidence="1" id="KW-0812">Transmembrane</keyword>
<name>A0A544QW18_9FIRM</name>
<keyword evidence="1" id="KW-1133">Transmembrane helix</keyword>
<keyword evidence="3" id="KW-1185">Reference proteome</keyword>
<gene>
    <name evidence="2" type="ORF">EXD82_04460</name>
</gene>
<evidence type="ECO:0000256" key="1">
    <source>
        <dbReference type="SAM" id="Phobius"/>
    </source>
</evidence>
<sequence length="59" mass="6979">MKLFKYIDDLDKYTKNGDKKDNKKPVDIWKGLKIFAILFFAFIVTVVILFFVIYSNITV</sequence>
<proteinExistence type="predicted"/>
<evidence type="ECO:0000313" key="3">
    <source>
        <dbReference type="Proteomes" id="UP000317863"/>
    </source>
</evidence>
<evidence type="ECO:0000313" key="2">
    <source>
        <dbReference type="EMBL" id="TQQ84881.1"/>
    </source>
</evidence>
<feature type="transmembrane region" description="Helical" evidence="1">
    <location>
        <begin position="34"/>
        <end position="54"/>
    </location>
</feature>